<dbReference type="PANTHER" id="PTHR47950">
    <property type="entry name" value="CYTOCHROME P450, FAMILY 76, SUBFAMILY C, POLYPEPTIDE 5-RELATED"/>
    <property type="match status" value="1"/>
</dbReference>
<dbReference type="Gene3D" id="1.10.630.10">
    <property type="entry name" value="Cytochrome P450"/>
    <property type="match status" value="1"/>
</dbReference>
<dbReference type="SUPFAM" id="SSF48264">
    <property type="entry name" value="Cytochrome P450"/>
    <property type="match status" value="1"/>
</dbReference>
<dbReference type="GO" id="GO:0005506">
    <property type="term" value="F:iron ion binding"/>
    <property type="evidence" value="ECO:0007669"/>
    <property type="project" value="InterPro"/>
</dbReference>
<comment type="caution">
    <text evidence="2">The sequence shown here is derived from an EMBL/GenBank/DDBJ whole genome shotgun (WGS) entry which is preliminary data.</text>
</comment>
<evidence type="ECO:0000256" key="1">
    <source>
        <dbReference type="ARBA" id="ARBA00010617"/>
    </source>
</evidence>
<dbReference type="GO" id="GO:0020037">
    <property type="term" value="F:heme binding"/>
    <property type="evidence" value="ECO:0007669"/>
    <property type="project" value="InterPro"/>
</dbReference>
<dbReference type="EMBL" id="JAUJYO010000013">
    <property type="protein sequence ID" value="KAK1300574.1"/>
    <property type="molecule type" value="Genomic_DNA"/>
</dbReference>
<dbReference type="GO" id="GO:0004497">
    <property type="term" value="F:monooxygenase activity"/>
    <property type="evidence" value="ECO:0007669"/>
    <property type="project" value="InterPro"/>
</dbReference>
<proteinExistence type="inferred from homology"/>
<reference evidence="2" key="1">
    <citation type="journal article" date="2023" name="Nat. Commun.">
        <title>Diploid and tetraploid genomes of Acorus and the evolution of monocots.</title>
        <authorList>
            <person name="Ma L."/>
            <person name="Liu K.W."/>
            <person name="Li Z."/>
            <person name="Hsiao Y.Y."/>
            <person name="Qi Y."/>
            <person name="Fu T."/>
            <person name="Tang G.D."/>
            <person name="Zhang D."/>
            <person name="Sun W.H."/>
            <person name="Liu D.K."/>
            <person name="Li Y."/>
            <person name="Chen G.Z."/>
            <person name="Liu X.D."/>
            <person name="Liao X.Y."/>
            <person name="Jiang Y.T."/>
            <person name="Yu X."/>
            <person name="Hao Y."/>
            <person name="Huang J."/>
            <person name="Zhao X.W."/>
            <person name="Ke S."/>
            <person name="Chen Y.Y."/>
            <person name="Wu W.L."/>
            <person name="Hsu J.L."/>
            <person name="Lin Y.F."/>
            <person name="Huang M.D."/>
            <person name="Li C.Y."/>
            <person name="Huang L."/>
            <person name="Wang Z.W."/>
            <person name="Zhao X."/>
            <person name="Zhong W.Y."/>
            <person name="Peng D.H."/>
            <person name="Ahmad S."/>
            <person name="Lan S."/>
            <person name="Zhang J.S."/>
            <person name="Tsai W.C."/>
            <person name="Van de Peer Y."/>
            <person name="Liu Z.J."/>
        </authorList>
    </citation>
    <scope>NUCLEOTIDE SEQUENCE</scope>
    <source>
        <strain evidence="2">CP</strain>
    </source>
</reference>
<evidence type="ECO:0000313" key="3">
    <source>
        <dbReference type="Proteomes" id="UP001180020"/>
    </source>
</evidence>
<reference evidence="2" key="2">
    <citation type="submission" date="2023-06" db="EMBL/GenBank/DDBJ databases">
        <authorList>
            <person name="Ma L."/>
            <person name="Liu K.-W."/>
            <person name="Li Z."/>
            <person name="Hsiao Y.-Y."/>
            <person name="Qi Y."/>
            <person name="Fu T."/>
            <person name="Tang G."/>
            <person name="Zhang D."/>
            <person name="Sun W.-H."/>
            <person name="Liu D.-K."/>
            <person name="Li Y."/>
            <person name="Chen G.-Z."/>
            <person name="Liu X.-D."/>
            <person name="Liao X.-Y."/>
            <person name="Jiang Y.-T."/>
            <person name="Yu X."/>
            <person name="Hao Y."/>
            <person name="Huang J."/>
            <person name="Zhao X.-W."/>
            <person name="Ke S."/>
            <person name="Chen Y.-Y."/>
            <person name="Wu W.-L."/>
            <person name="Hsu J.-L."/>
            <person name="Lin Y.-F."/>
            <person name="Huang M.-D."/>
            <person name="Li C.-Y."/>
            <person name="Huang L."/>
            <person name="Wang Z.-W."/>
            <person name="Zhao X."/>
            <person name="Zhong W.-Y."/>
            <person name="Peng D.-H."/>
            <person name="Ahmad S."/>
            <person name="Lan S."/>
            <person name="Zhang J.-S."/>
            <person name="Tsai W.-C."/>
            <person name="Van De Peer Y."/>
            <person name="Liu Z.-J."/>
        </authorList>
    </citation>
    <scope>NUCLEOTIDE SEQUENCE</scope>
    <source>
        <strain evidence="2">CP</strain>
        <tissue evidence="2">Leaves</tissue>
    </source>
</reference>
<gene>
    <name evidence="2" type="primary">CYP76C4</name>
    <name evidence="2" type="ORF">QJS10_CPB13g00690</name>
</gene>
<dbReference type="AlphaFoldDB" id="A0AAV9DHM9"/>
<dbReference type="InterPro" id="IPR036396">
    <property type="entry name" value="Cyt_P450_sf"/>
</dbReference>
<organism evidence="2 3">
    <name type="scientific">Acorus calamus</name>
    <name type="common">Sweet flag</name>
    <dbReference type="NCBI Taxonomy" id="4465"/>
    <lineage>
        <taxon>Eukaryota</taxon>
        <taxon>Viridiplantae</taxon>
        <taxon>Streptophyta</taxon>
        <taxon>Embryophyta</taxon>
        <taxon>Tracheophyta</taxon>
        <taxon>Spermatophyta</taxon>
        <taxon>Magnoliopsida</taxon>
        <taxon>Liliopsida</taxon>
        <taxon>Acoraceae</taxon>
        <taxon>Acorus</taxon>
    </lineage>
</organism>
<dbReference type="GO" id="GO:0016705">
    <property type="term" value="F:oxidoreductase activity, acting on paired donors, with incorporation or reduction of molecular oxygen"/>
    <property type="evidence" value="ECO:0007669"/>
    <property type="project" value="InterPro"/>
</dbReference>
<dbReference type="PANTHER" id="PTHR47950:SF48">
    <property type="entry name" value="CYTOCHROME P450 FAMILY PROTEIN, EXPRESSED"/>
    <property type="match status" value="1"/>
</dbReference>
<sequence length="120" mass="13319">MAELLHNPKAMARAQAELSEIIGFGNPIEESDIVRRSSHFTRPPVPFLIPRKAEADVDVSGFAIPKHVQVLWAEDVLGRAGRGGRQRGAQVGPGRRRSPKVGFYLFVGEKGDDRSLWLFE</sequence>
<comment type="similarity">
    <text evidence="1">Belongs to the cytochrome P450 family.</text>
</comment>
<dbReference type="Proteomes" id="UP001180020">
    <property type="component" value="Unassembled WGS sequence"/>
</dbReference>
<accession>A0AAV9DHM9</accession>
<name>A0AAV9DHM9_ACOCL</name>
<evidence type="ECO:0000313" key="2">
    <source>
        <dbReference type="EMBL" id="KAK1300574.1"/>
    </source>
</evidence>
<keyword evidence="3" id="KW-1185">Reference proteome</keyword>
<protein>
    <submittedName>
        <fullName evidence="2">Cytochrome P450 76C4</fullName>
    </submittedName>
</protein>